<evidence type="ECO:0000256" key="1">
    <source>
        <dbReference type="SAM" id="SignalP"/>
    </source>
</evidence>
<evidence type="ECO:0008006" key="4">
    <source>
        <dbReference type="Google" id="ProtNLM"/>
    </source>
</evidence>
<accession>A0A9P0E0A3</accession>
<dbReference type="Proteomes" id="UP001152798">
    <property type="component" value="Chromosome 1"/>
</dbReference>
<gene>
    <name evidence="2" type="ORF">NEZAVI_LOCUS2420</name>
</gene>
<name>A0A9P0E0A3_NEZVI</name>
<reference evidence="2" key="1">
    <citation type="submission" date="2022-01" db="EMBL/GenBank/DDBJ databases">
        <authorList>
            <person name="King R."/>
        </authorList>
    </citation>
    <scope>NUCLEOTIDE SEQUENCE</scope>
</reference>
<evidence type="ECO:0000313" key="2">
    <source>
        <dbReference type="EMBL" id="CAH1391389.1"/>
    </source>
</evidence>
<dbReference type="AlphaFoldDB" id="A0A9P0E0A3"/>
<feature type="chain" id="PRO_5040211154" description="Neuropeptide" evidence="1">
    <location>
        <begin position="23"/>
        <end position="129"/>
    </location>
</feature>
<dbReference type="OrthoDB" id="10434961at2759"/>
<protein>
    <recommendedName>
        <fullName evidence="4">Neuropeptide</fullName>
    </recommendedName>
</protein>
<keyword evidence="3" id="KW-1185">Reference proteome</keyword>
<sequence>MKLTFLILVIFGVLVLAWEADSAECPIKCPNETKWQCGRERQPDGSWKYVTFKSLCYLIMTNTCLGGVLVLAWEADSAECPIKCPNETKWQCGRERQPDGSWKYATFRSLCYLIMTNTCLGGNYELCRN</sequence>
<organism evidence="2 3">
    <name type="scientific">Nezara viridula</name>
    <name type="common">Southern green stink bug</name>
    <name type="synonym">Cimex viridulus</name>
    <dbReference type="NCBI Taxonomy" id="85310"/>
    <lineage>
        <taxon>Eukaryota</taxon>
        <taxon>Metazoa</taxon>
        <taxon>Ecdysozoa</taxon>
        <taxon>Arthropoda</taxon>
        <taxon>Hexapoda</taxon>
        <taxon>Insecta</taxon>
        <taxon>Pterygota</taxon>
        <taxon>Neoptera</taxon>
        <taxon>Paraneoptera</taxon>
        <taxon>Hemiptera</taxon>
        <taxon>Heteroptera</taxon>
        <taxon>Panheteroptera</taxon>
        <taxon>Pentatomomorpha</taxon>
        <taxon>Pentatomoidea</taxon>
        <taxon>Pentatomidae</taxon>
        <taxon>Pentatominae</taxon>
        <taxon>Nezara</taxon>
    </lineage>
</organism>
<dbReference type="EMBL" id="OV725077">
    <property type="protein sequence ID" value="CAH1391389.1"/>
    <property type="molecule type" value="Genomic_DNA"/>
</dbReference>
<keyword evidence="1" id="KW-0732">Signal</keyword>
<feature type="signal peptide" evidence="1">
    <location>
        <begin position="1"/>
        <end position="22"/>
    </location>
</feature>
<evidence type="ECO:0000313" key="3">
    <source>
        <dbReference type="Proteomes" id="UP001152798"/>
    </source>
</evidence>
<proteinExistence type="predicted"/>